<accession>A0A6N3DU87</accession>
<dbReference type="GO" id="GO:0051607">
    <property type="term" value="P:defense response to virus"/>
    <property type="evidence" value="ECO:0007669"/>
    <property type="project" value="UniProtKB-KW"/>
</dbReference>
<evidence type="ECO:0000256" key="6">
    <source>
        <dbReference type="ARBA" id="ARBA00022801"/>
    </source>
</evidence>
<evidence type="ECO:0000256" key="1">
    <source>
        <dbReference type="ARBA" id="ARBA00006847"/>
    </source>
</evidence>
<dbReference type="GO" id="GO:0004519">
    <property type="term" value="F:endonuclease activity"/>
    <property type="evidence" value="ECO:0007669"/>
    <property type="project" value="UniProtKB-KW"/>
</dbReference>
<keyword evidence="3" id="KW-0540">Nuclease</keyword>
<name>A0A6N3DU87_9FIRM</name>
<evidence type="ECO:0000259" key="12">
    <source>
        <dbReference type="PROSITE" id="PS51643"/>
    </source>
</evidence>
<dbReference type="GO" id="GO:0046872">
    <property type="term" value="F:metal ion binding"/>
    <property type="evidence" value="ECO:0007669"/>
    <property type="project" value="UniProtKB-KW"/>
</dbReference>
<dbReference type="NCBIfam" id="TIGR01587">
    <property type="entry name" value="cas3_core"/>
    <property type="match status" value="1"/>
</dbReference>
<evidence type="ECO:0000256" key="2">
    <source>
        <dbReference type="ARBA" id="ARBA00009046"/>
    </source>
</evidence>
<keyword evidence="13" id="KW-0255">Endonuclease</keyword>
<dbReference type="Gene3D" id="1.10.3210.30">
    <property type="match status" value="1"/>
</dbReference>
<comment type="similarity">
    <text evidence="2">In the central section; belongs to the CRISPR-associated helicase Cas3 family.</text>
</comment>
<gene>
    <name evidence="13" type="primary">ygcB_2</name>
    <name evidence="13" type="ORF">IBLFYP30_02294</name>
</gene>
<keyword evidence="8" id="KW-0067">ATP-binding</keyword>
<dbReference type="Gene3D" id="3.40.50.300">
    <property type="entry name" value="P-loop containing nucleotide triphosphate hydrolases"/>
    <property type="match status" value="2"/>
</dbReference>
<evidence type="ECO:0000313" key="13">
    <source>
        <dbReference type="EMBL" id="VYU30131.1"/>
    </source>
</evidence>
<dbReference type="InterPro" id="IPR006474">
    <property type="entry name" value="Helicase_Cas3_CRISPR-ass_core"/>
</dbReference>
<protein>
    <submittedName>
        <fullName evidence="13">CRISPR-associated endonuclease/helicase Cas3</fullName>
        <ecNumber evidence="13">3.1.-.-</ecNumber>
    </submittedName>
</protein>
<reference evidence="13" key="1">
    <citation type="submission" date="2019-11" db="EMBL/GenBank/DDBJ databases">
        <authorList>
            <person name="Feng L."/>
        </authorList>
    </citation>
    <scope>NUCLEOTIDE SEQUENCE</scope>
    <source>
        <strain evidence="13">IbartlettiiLFYP30</strain>
    </source>
</reference>
<dbReference type="GO" id="GO:0004386">
    <property type="term" value="F:helicase activity"/>
    <property type="evidence" value="ECO:0007669"/>
    <property type="project" value="UniProtKB-KW"/>
</dbReference>
<feature type="domain" description="Helicase ATP-binding" evidence="10">
    <location>
        <begin position="254"/>
        <end position="434"/>
    </location>
</feature>
<dbReference type="CDD" id="cd17930">
    <property type="entry name" value="DEXHc_cas3"/>
    <property type="match status" value="1"/>
</dbReference>
<dbReference type="PROSITE" id="PS51643">
    <property type="entry name" value="HD_CAS3"/>
    <property type="match status" value="1"/>
</dbReference>
<sequence>MSYSYKLKSHPTQSLYDHLTGVRDIALKTHKHHTIKPEIDDFIEIVCMCHDFGKGTTYFQRYLENDFNGIEKDHGPISAMFTYWMLPEKWKHLGFLIVKKHHGDINNASDECRIDEVSWDFKNQIKDILDNTIDELNQIYDKYLEGKNIEAFLNWLDDESNLKSIKKEFRKKKYNIEDLLLCEYVYSLLLTGDKSQLIRNDAYIPDKQYPLSFIENYKTDLVKNALIKNPKLKESDVFNLRNEIYDDMINKLDSIDFDKENVFSINVPTGTGKTILAYSVAFYICSKITKNNSNIRPHIIYSLPFTSVIDQNYEVLKEIVENNINKEISSEDLMKFHSVVPIEYENFEGYDARFCFENWQSKIISTTFVQLLNTIFKIGKNSIVNRFHRLANSVIILDEVQAIDEKYYKIISEFINIMVRQYNCYIILVTATMPMLLDTIDLIEDKEKYFRKLNRIEIINNSESEITLDEFEDIVLEDICENKDKSFLVVLNTVKSSKNIYKYLKENTDRDIMYLSTEIYPKLRLEKINKIKNRNKKYVVVSTQLIEAGVDIDMDIVYRDFSTLDSINQTAGRANRNGVGGKGIVKLYKIVDNDRRICNYIYPRYLLNATEEVLDGKDIIEEKDIYDCNKEYFLKVKNRLSNDTSDELLDLIPKLQFKKFRDKFELIENDEFRRVDIIVNADNITNSIIQQLENDDEIDNIDLKNKFRILRQYTVSVPRKDMSEINDIGLKKYNITYINKEDYSEEEGIIRQKQVIW</sequence>
<evidence type="ECO:0000256" key="8">
    <source>
        <dbReference type="ARBA" id="ARBA00022840"/>
    </source>
</evidence>
<dbReference type="InterPro" id="IPR014001">
    <property type="entry name" value="Helicase_ATP-bd"/>
</dbReference>
<evidence type="ECO:0000259" key="11">
    <source>
        <dbReference type="PROSITE" id="PS51194"/>
    </source>
</evidence>
<dbReference type="EC" id="3.1.-.-" evidence="13"/>
<dbReference type="InterPro" id="IPR001650">
    <property type="entry name" value="Helicase_C-like"/>
</dbReference>
<dbReference type="InterPro" id="IPR027417">
    <property type="entry name" value="P-loop_NTPase"/>
</dbReference>
<feature type="domain" description="HD Cas3-type" evidence="12">
    <location>
        <begin position="8"/>
        <end position="195"/>
    </location>
</feature>
<dbReference type="EMBL" id="CACRUE010000033">
    <property type="protein sequence ID" value="VYU30131.1"/>
    <property type="molecule type" value="Genomic_DNA"/>
</dbReference>
<dbReference type="InterPro" id="IPR038257">
    <property type="entry name" value="CRISPR-assoc_Cas3_HD_sf"/>
</dbReference>
<evidence type="ECO:0000256" key="7">
    <source>
        <dbReference type="ARBA" id="ARBA00022806"/>
    </source>
</evidence>
<dbReference type="GO" id="GO:0003676">
    <property type="term" value="F:nucleic acid binding"/>
    <property type="evidence" value="ECO:0007669"/>
    <property type="project" value="InterPro"/>
</dbReference>
<dbReference type="Pfam" id="PF22590">
    <property type="entry name" value="Cas3-like_C_2"/>
    <property type="match status" value="1"/>
</dbReference>
<evidence type="ECO:0000256" key="4">
    <source>
        <dbReference type="ARBA" id="ARBA00022723"/>
    </source>
</evidence>
<organism evidence="13">
    <name type="scientific">Intestinibacter bartlettii</name>
    <dbReference type="NCBI Taxonomy" id="261299"/>
    <lineage>
        <taxon>Bacteria</taxon>
        <taxon>Bacillati</taxon>
        <taxon>Bacillota</taxon>
        <taxon>Clostridia</taxon>
        <taxon>Peptostreptococcales</taxon>
        <taxon>Peptostreptococcaceae</taxon>
        <taxon>Intestinibacter</taxon>
    </lineage>
</organism>
<dbReference type="Pfam" id="PF00270">
    <property type="entry name" value="DEAD"/>
    <property type="match status" value="1"/>
</dbReference>
<dbReference type="InterPro" id="IPR054712">
    <property type="entry name" value="Cas3-like_dom"/>
</dbReference>
<dbReference type="CDD" id="cd09641">
    <property type="entry name" value="Cas3''_I"/>
    <property type="match status" value="1"/>
</dbReference>
<comment type="similarity">
    <text evidence="1">In the N-terminal section; belongs to the CRISPR-associated nuclease Cas3-HD family.</text>
</comment>
<dbReference type="GO" id="GO:0005524">
    <property type="term" value="F:ATP binding"/>
    <property type="evidence" value="ECO:0007669"/>
    <property type="project" value="UniProtKB-KW"/>
</dbReference>
<dbReference type="PROSITE" id="PS51194">
    <property type="entry name" value="HELICASE_CTER"/>
    <property type="match status" value="1"/>
</dbReference>
<keyword evidence="5" id="KW-0547">Nucleotide-binding</keyword>
<evidence type="ECO:0000256" key="5">
    <source>
        <dbReference type="ARBA" id="ARBA00022741"/>
    </source>
</evidence>
<dbReference type="GO" id="GO:0016787">
    <property type="term" value="F:hydrolase activity"/>
    <property type="evidence" value="ECO:0007669"/>
    <property type="project" value="UniProtKB-KW"/>
</dbReference>
<dbReference type="AlphaFoldDB" id="A0A6N3DU87"/>
<evidence type="ECO:0000259" key="10">
    <source>
        <dbReference type="PROSITE" id="PS51192"/>
    </source>
</evidence>
<dbReference type="SUPFAM" id="SSF109604">
    <property type="entry name" value="HD-domain/PDEase-like"/>
    <property type="match status" value="1"/>
</dbReference>
<keyword evidence="6 13" id="KW-0378">Hydrolase</keyword>
<keyword evidence="9" id="KW-0051">Antiviral defense</keyword>
<feature type="domain" description="Helicase C-terminal" evidence="11">
    <location>
        <begin position="467"/>
        <end position="620"/>
    </location>
</feature>
<evidence type="ECO:0000256" key="3">
    <source>
        <dbReference type="ARBA" id="ARBA00022722"/>
    </source>
</evidence>
<keyword evidence="7 13" id="KW-0347">Helicase</keyword>
<dbReference type="NCBIfam" id="TIGR01596">
    <property type="entry name" value="cas3_HD"/>
    <property type="match status" value="1"/>
</dbReference>
<dbReference type="SUPFAM" id="SSF52540">
    <property type="entry name" value="P-loop containing nucleoside triphosphate hydrolases"/>
    <property type="match status" value="1"/>
</dbReference>
<dbReference type="PROSITE" id="PS51192">
    <property type="entry name" value="HELICASE_ATP_BIND_1"/>
    <property type="match status" value="1"/>
</dbReference>
<dbReference type="InterPro" id="IPR006483">
    <property type="entry name" value="CRISPR-assoc_Cas3_HD"/>
</dbReference>
<proteinExistence type="inferred from homology"/>
<keyword evidence="4" id="KW-0479">Metal-binding</keyword>
<evidence type="ECO:0000256" key="9">
    <source>
        <dbReference type="ARBA" id="ARBA00023118"/>
    </source>
</evidence>
<dbReference type="RefSeq" id="WP_156531010.1">
    <property type="nucleotide sequence ID" value="NZ_BAABXU010000001.1"/>
</dbReference>
<dbReference type="InterPro" id="IPR011545">
    <property type="entry name" value="DEAD/DEAH_box_helicase_dom"/>
</dbReference>
<dbReference type="SMART" id="SM00490">
    <property type="entry name" value="HELICc"/>
    <property type="match status" value="1"/>
</dbReference>
<dbReference type="SMART" id="SM00487">
    <property type="entry name" value="DEXDc"/>
    <property type="match status" value="1"/>
</dbReference>